<gene>
    <name evidence="3" type="ORF">ETSY1_42705</name>
</gene>
<dbReference type="InterPro" id="IPR029030">
    <property type="entry name" value="Caspase-like_dom_sf"/>
</dbReference>
<dbReference type="SUPFAM" id="SSF52129">
    <property type="entry name" value="Caspase-like"/>
    <property type="match status" value="1"/>
</dbReference>
<dbReference type="HOGENOM" id="CLU_008327_0_0_7"/>
<reference evidence="3 4" key="1">
    <citation type="journal article" date="2014" name="Nature">
        <title>An environmental bacterial taxon with a large and distinct metabolic repertoire.</title>
        <authorList>
            <person name="Wilson M.C."/>
            <person name="Mori T."/>
            <person name="Ruckert C."/>
            <person name="Uria A.R."/>
            <person name="Helf M.J."/>
            <person name="Takada K."/>
            <person name="Gernert C."/>
            <person name="Steffens U.A."/>
            <person name="Heycke N."/>
            <person name="Schmitt S."/>
            <person name="Rinke C."/>
            <person name="Helfrich E.J."/>
            <person name="Brachmann A.O."/>
            <person name="Gurgui C."/>
            <person name="Wakimoto T."/>
            <person name="Kracht M."/>
            <person name="Crusemann M."/>
            <person name="Hentschel U."/>
            <person name="Abe I."/>
            <person name="Matsunaga S."/>
            <person name="Kalinowski J."/>
            <person name="Takeyama H."/>
            <person name="Piel J."/>
        </authorList>
    </citation>
    <scope>NUCLEOTIDE SEQUENCE [LARGE SCALE GENOMIC DNA]</scope>
    <source>
        <strain evidence="4">TSY1</strain>
    </source>
</reference>
<dbReference type="InterPro" id="IPR001769">
    <property type="entry name" value="Gingipain"/>
</dbReference>
<dbReference type="EMBL" id="AZHW01001408">
    <property type="protein sequence ID" value="ETW92653.1"/>
    <property type="molecule type" value="Genomic_DNA"/>
</dbReference>
<feature type="domain" description="Gingipain" evidence="2">
    <location>
        <begin position="534"/>
        <end position="789"/>
    </location>
</feature>
<dbReference type="Pfam" id="PF01364">
    <property type="entry name" value="Peptidase_C25"/>
    <property type="match status" value="1"/>
</dbReference>
<proteinExistence type="predicted"/>
<evidence type="ECO:0000259" key="2">
    <source>
        <dbReference type="Pfam" id="PF01364"/>
    </source>
</evidence>
<comment type="caution">
    <text evidence="3">The sequence shown here is derived from an EMBL/GenBank/DDBJ whole genome shotgun (WGS) entry which is preliminary data.</text>
</comment>
<dbReference type="Proteomes" id="UP000019141">
    <property type="component" value="Unassembled WGS sequence"/>
</dbReference>
<dbReference type="Gene3D" id="3.40.50.10390">
    <property type="entry name" value="Gingipain r, domain 1"/>
    <property type="match status" value="1"/>
</dbReference>
<keyword evidence="4" id="KW-1185">Reference proteome</keyword>
<keyword evidence="1" id="KW-0732">Signal</keyword>
<dbReference type="AlphaFoldDB" id="W4L3H8"/>
<sequence length="799" mass="88980">MSWSLSSSIEWSLCAVSLKPAMFTNVALRSLIATHHPQGGVLLQWHAGSDANNLGWHVYREVNGERVQLTPEVIAGSALRWGPGLQLNAGNSYWWWDAAGSRTNRYWLGDKDLSGQLTIHDPVAPVETRQPPPMQRYSALLSQVGGKQTVQPKLRAEMATRRAQRQTSLSIPPMVTSSQRLQPWEPPGLPPHARQYALAAVPAINIDVWETGWYRVTQPELVAAGLDPRVDPHRLQLFVDGRQQAIWVTGGEDGHFDAQDAIEFYGIGLDTPWTDTQTYWLVAGSQPGHRVQTEPSRSQGAAPPPSFPFTIALQDRSLYLAIVKNGEASNFFGALLANEPVEQVLMVHHLDPASSADAQLEVALQGVTTGSHQVAVQLNGHDLGTMVWSGQKREVLTWPIPMAWLREGENVMTLVPIDGEEISVVDTIRLRYERTYTADHDSLRFTVPGQSRVTITGFSQPDIRVVDMTEPHAVRDLSGHVTVQPENHAVTVSVTGEDERTLFAFTDEQVKEPATITANTPSTWHQPAHGADLIIISHGAFLERVRPLQTVRETQGWRVVLVDIQDVYDEFHFGTKSPWALRHFLQHVSTAWQTPPRFVLLVGDASFDPRNHLELDDVDFVPTRLEATALFETASDDWFVDFDDDHLPELAIGRLPVQTVEEASTVVAKLVGYAQANTAGSWQREALFVVDDQDIFDFAAASREVKALLPPHLAVEEFLLDQTDQASLRRDLLTRLNEGQLLVNYMGHGSTELWADGELLTSADARVLINDHRLPVVVSMTCMNGFFHDLYSEAWPKPY</sequence>
<dbReference type="MEROPS" id="C25.004"/>
<protein>
    <recommendedName>
        <fullName evidence="2">Gingipain domain-containing protein</fullName>
    </recommendedName>
</protein>
<dbReference type="GO" id="GO:0006508">
    <property type="term" value="P:proteolysis"/>
    <property type="evidence" value="ECO:0007669"/>
    <property type="project" value="InterPro"/>
</dbReference>
<dbReference type="InterPro" id="IPR029031">
    <property type="entry name" value="Gingipain_N_sf"/>
</dbReference>
<evidence type="ECO:0000313" key="3">
    <source>
        <dbReference type="EMBL" id="ETW92653.1"/>
    </source>
</evidence>
<name>W4L3H8_ENTF1</name>
<evidence type="ECO:0000256" key="1">
    <source>
        <dbReference type="ARBA" id="ARBA00022729"/>
    </source>
</evidence>
<dbReference type="Gene3D" id="3.40.50.1460">
    <property type="match status" value="1"/>
</dbReference>
<accession>W4L3H8</accession>
<dbReference type="GO" id="GO:0008234">
    <property type="term" value="F:cysteine-type peptidase activity"/>
    <property type="evidence" value="ECO:0007669"/>
    <property type="project" value="InterPro"/>
</dbReference>
<evidence type="ECO:0000313" key="4">
    <source>
        <dbReference type="Proteomes" id="UP000019141"/>
    </source>
</evidence>
<organism evidence="3 4">
    <name type="scientific">Entotheonella factor</name>
    <dbReference type="NCBI Taxonomy" id="1429438"/>
    <lineage>
        <taxon>Bacteria</taxon>
        <taxon>Pseudomonadati</taxon>
        <taxon>Nitrospinota/Tectimicrobiota group</taxon>
        <taxon>Candidatus Tectimicrobiota</taxon>
        <taxon>Candidatus Entotheonellia</taxon>
        <taxon>Candidatus Entotheonellales</taxon>
        <taxon>Candidatus Entotheonellaceae</taxon>
        <taxon>Candidatus Entotheonella</taxon>
    </lineage>
</organism>